<protein>
    <submittedName>
        <fullName evidence="1">Cyanate hydratase</fullName>
    </submittedName>
</protein>
<reference evidence="1 2" key="1">
    <citation type="submission" date="2019-05" db="EMBL/GenBank/DDBJ databases">
        <title>Emergence of the Ug99 lineage of the wheat stem rust pathogen through somatic hybridization.</title>
        <authorList>
            <person name="Li F."/>
            <person name="Upadhyaya N.M."/>
            <person name="Sperschneider J."/>
            <person name="Matny O."/>
            <person name="Nguyen-Phuc H."/>
            <person name="Mago R."/>
            <person name="Raley C."/>
            <person name="Miller M.E."/>
            <person name="Silverstein K.A.T."/>
            <person name="Henningsen E."/>
            <person name="Hirsch C.D."/>
            <person name="Visser B."/>
            <person name="Pretorius Z.A."/>
            <person name="Steffenson B.J."/>
            <person name="Schwessinger B."/>
            <person name="Dodds P.N."/>
            <person name="Figueroa M."/>
        </authorList>
    </citation>
    <scope>NUCLEOTIDE SEQUENCE [LARGE SCALE GENOMIC DNA]</scope>
    <source>
        <strain evidence="1 2">Ug99</strain>
    </source>
</reference>
<evidence type="ECO:0000313" key="2">
    <source>
        <dbReference type="Proteomes" id="UP000325313"/>
    </source>
</evidence>
<dbReference type="Proteomes" id="UP000325313">
    <property type="component" value="Unassembled WGS sequence"/>
</dbReference>
<dbReference type="EMBL" id="VDEP01000407">
    <property type="protein sequence ID" value="KAA1088147.1"/>
    <property type="molecule type" value="Genomic_DNA"/>
</dbReference>
<dbReference type="PANTHER" id="PTHR34186:SF2">
    <property type="entry name" value="CYANATE HYDRATASE"/>
    <property type="match status" value="1"/>
</dbReference>
<dbReference type="GO" id="GO:0008824">
    <property type="term" value="F:cyanate hydratase activity"/>
    <property type="evidence" value="ECO:0007669"/>
    <property type="project" value="InterPro"/>
</dbReference>
<dbReference type="SUPFAM" id="SSF47413">
    <property type="entry name" value="lambda repressor-like DNA-binding domains"/>
    <property type="match status" value="1"/>
</dbReference>
<accession>A0A5B0NG07</accession>
<dbReference type="InterPro" id="IPR010982">
    <property type="entry name" value="Lambda_DNA-bd_dom_sf"/>
</dbReference>
<comment type="caution">
    <text evidence="1">The sequence shown here is derived from an EMBL/GenBank/DDBJ whole genome shotgun (WGS) entry which is preliminary data.</text>
</comment>
<gene>
    <name evidence="1" type="primary">CYN1_2</name>
    <name evidence="1" type="ORF">PGTUg99_020132</name>
</gene>
<sequence>MNIRSLSPLTLSVIPRVSQQLSARSRLLAARPALPDLHRKYHGAPIGQHQTTEFLKRLVDAKESKELSFGEIAKRIGRSEVWTAALFYGQAKPEQIDLNKLGEVLDIAEQDFKKGFPKSFFPIRGAGLQIPPTDPLMYRLYEFLIVYGFPL</sequence>
<proteinExistence type="predicted"/>
<evidence type="ECO:0000313" key="1">
    <source>
        <dbReference type="EMBL" id="KAA1088147.1"/>
    </source>
</evidence>
<dbReference type="AlphaFoldDB" id="A0A5B0NG07"/>
<dbReference type="PRINTS" id="PR01693">
    <property type="entry name" value="CYANASE"/>
</dbReference>
<organism evidence="1 2">
    <name type="scientific">Puccinia graminis f. sp. tritici</name>
    <dbReference type="NCBI Taxonomy" id="56615"/>
    <lineage>
        <taxon>Eukaryota</taxon>
        <taxon>Fungi</taxon>
        <taxon>Dikarya</taxon>
        <taxon>Basidiomycota</taxon>
        <taxon>Pucciniomycotina</taxon>
        <taxon>Pucciniomycetes</taxon>
        <taxon>Pucciniales</taxon>
        <taxon>Pucciniaceae</taxon>
        <taxon>Puccinia</taxon>
    </lineage>
</organism>
<dbReference type="PANTHER" id="PTHR34186">
    <property type="entry name" value="CYANATE HYDRATASE"/>
    <property type="match status" value="1"/>
</dbReference>
<dbReference type="Gene3D" id="1.10.260.40">
    <property type="entry name" value="lambda repressor-like DNA-binding domains"/>
    <property type="match status" value="1"/>
</dbReference>
<dbReference type="GO" id="GO:0003677">
    <property type="term" value="F:DNA binding"/>
    <property type="evidence" value="ECO:0007669"/>
    <property type="project" value="InterPro"/>
</dbReference>
<name>A0A5B0NG07_PUCGR</name>
<dbReference type="InterPro" id="IPR008076">
    <property type="entry name" value="Cyanase"/>
</dbReference>